<evidence type="ECO:0000313" key="3">
    <source>
        <dbReference type="EMBL" id="SSA59046.1"/>
    </source>
</evidence>
<dbReference type="Gene3D" id="3.40.50.720">
    <property type="entry name" value="NAD(P)-binding Rossmann-like Domain"/>
    <property type="match status" value="1"/>
</dbReference>
<dbReference type="PANTHER" id="PTHR44196">
    <property type="entry name" value="DEHYDROGENASE/REDUCTASE SDR FAMILY MEMBER 7B"/>
    <property type="match status" value="1"/>
</dbReference>
<evidence type="ECO:0000256" key="2">
    <source>
        <dbReference type="ARBA" id="ARBA00023002"/>
    </source>
</evidence>
<dbReference type="PROSITE" id="PS00061">
    <property type="entry name" value="ADH_SHORT"/>
    <property type="match status" value="1"/>
</dbReference>
<reference evidence="4" key="1">
    <citation type="submission" date="2016-10" db="EMBL/GenBank/DDBJ databases">
        <authorList>
            <person name="Varghese N."/>
            <person name="Submissions S."/>
        </authorList>
    </citation>
    <scope>NUCLEOTIDE SEQUENCE [LARGE SCALE GENOMIC DNA]</scope>
    <source>
        <strain evidence="4">DSM 22951</strain>
    </source>
</reference>
<dbReference type="GO" id="GO:0016491">
    <property type="term" value="F:oxidoreductase activity"/>
    <property type="evidence" value="ECO:0007669"/>
    <property type="project" value="UniProtKB-KW"/>
</dbReference>
<sequence length="256" mass="26964">MPHGTALITGAAGGIGSALAHELSATHEELILVDTDGDSLSSLGAALPCPTRLAVLDVTHPRYRHDLTDLVQSVPSLDGLFTFAGVMHTGTVQRSTLDDLVRVIEINLVGTIATVHACLPYLAAGASVVTASSAIEGIAFPRHATYVASKAGVYGFTRTLANELEHENANIRVSTALIGGVHTDILRNGSFAADEDPAVRAASFDRRVARSSAEQIAHTIVRGQQRGARVIHAGPDSHIASLLARTLGRYTRLPRM</sequence>
<protein>
    <submittedName>
        <fullName evidence="3">Short-chain dehydrogenase</fullName>
    </submittedName>
</protein>
<keyword evidence="2" id="KW-0560">Oxidoreductase</keyword>
<gene>
    <name evidence="3" type="ORF">SAMN04489750_3851</name>
</gene>
<evidence type="ECO:0000313" key="4">
    <source>
        <dbReference type="Proteomes" id="UP000250028"/>
    </source>
</evidence>
<dbReference type="SUPFAM" id="SSF51735">
    <property type="entry name" value="NAD(P)-binding Rossmann-fold domains"/>
    <property type="match status" value="1"/>
</dbReference>
<dbReference type="EMBL" id="UESZ01000002">
    <property type="protein sequence ID" value="SSA59046.1"/>
    <property type="molecule type" value="Genomic_DNA"/>
</dbReference>
<dbReference type="GO" id="GO:0016020">
    <property type="term" value="C:membrane"/>
    <property type="evidence" value="ECO:0007669"/>
    <property type="project" value="TreeGrafter"/>
</dbReference>
<accession>A0A2Y9CAX1</accession>
<dbReference type="InterPro" id="IPR020904">
    <property type="entry name" value="Sc_DH/Rdtase_CS"/>
</dbReference>
<dbReference type="Pfam" id="PF00106">
    <property type="entry name" value="adh_short"/>
    <property type="match status" value="1"/>
</dbReference>
<dbReference type="InterPro" id="IPR036291">
    <property type="entry name" value="NAD(P)-bd_dom_sf"/>
</dbReference>
<dbReference type="AlphaFoldDB" id="A0A2Y9CAX1"/>
<name>A0A2Y9CAX1_9MICO</name>
<dbReference type="Proteomes" id="UP000250028">
    <property type="component" value="Unassembled WGS sequence"/>
</dbReference>
<dbReference type="RefSeq" id="WP_170119965.1">
    <property type="nucleotide sequence ID" value="NZ_QGDN01000002.1"/>
</dbReference>
<dbReference type="CDD" id="cd05233">
    <property type="entry name" value="SDR_c"/>
    <property type="match status" value="1"/>
</dbReference>
<dbReference type="PANTHER" id="PTHR44196:SF1">
    <property type="entry name" value="DEHYDROGENASE_REDUCTASE SDR FAMILY MEMBER 7B"/>
    <property type="match status" value="1"/>
</dbReference>
<dbReference type="InterPro" id="IPR002347">
    <property type="entry name" value="SDR_fam"/>
</dbReference>
<dbReference type="PRINTS" id="PR00081">
    <property type="entry name" value="GDHRDH"/>
</dbReference>
<proteinExistence type="inferred from homology"/>
<organism evidence="3 4">
    <name type="scientific">Branchiibius hedensis</name>
    <dbReference type="NCBI Taxonomy" id="672460"/>
    <lineage>
        <taxon>Bacteria</taxon>
        <taxon>Bacillati</taxon>
        <taxon>Actinomycetota</taxon>
        <taxon>Actinomycetes</taxon>
        <taxon>Micrococcales</taxon>
        <taxon>Dermacoccaceae</taxon>
        <taxon>Branchiibius</taxon>
    </lineage>
</organism>
<keyword evidence="4" id="KW-1185">Reference proteome</keyword>
<comment type="similarity">
    <text evidence="1">Belongs to the short-chain dehydrogenases/reductases (SDR) family.</text>
</comment>
<evidence type="ECO:0000256" key="1">
    <source>
        <dbReference type="ARBA" id="ARBA00006484"/>
    </source>
</evidence>